<accession>A0A9N8H0W5</accession>
<keyword evidence="2" id="KW-0677">Repeat</keyword>
<dbReference type="SMART" id="SM00369">
    <property type="entry name" value="LRR_TYP"/>
    <property type="match status" value="4"/>
</dbReference>
<feature type="region of interest" description="Disordered" evidence="3">
    <location>
        <begin position="1"/>
        <end position="99"/>
    </location>
</feature>
<evidence type="ECO:0000256" key="1">
    <source>
        <dbReference type="ARBA" id="ARBA00022614"/>
    </source>
</evidence>
<dbReference type="PANTHER" id="PTHR48065">
    <property type="entry name" value="OS10G0469600 PROTEIN"/>
    <property type="match status" value="1"/>
</dbReference>
<keyword evidence="4" id="KW-0418">Kinase</keyword>
<dbReference type="InterPro" id="IPR001611">
    <property type="entry name" value="Leu-rich_rpt"/>
</dbReference>
<dbReference type="Pfam" id="PF13855">
    <property type="entry name" value="LRR_8"/>
    <property type="match status" value="1"/>
</dbReference>
<feature type="compositionally biased region" description="Basic and acidic residues" evidence="3">
    <location>
        <begin position="35"/>
        <end position="44"/>
    </location>
</feature>
<evidence type="ECO:0000313" key="4">
    <source>
        <dbReference type="EMBL" id="CAB9496616.1"/>
    </source>
</evidence>
<dbReference type="PROSITE" id="PS51450">
    <property type="entry name" value="LRR"/>
    <property type="match status" value="1"/>
</dbReference>
<dbReference type="PANTHER" id="PTHR48065:SF69">
    <property type="entry name" value="OS07G0466500 PROTEIN"/>
    <property type="match status" value="1"/>
</dbReference>
<evidence type="ECO:0000256" key="2">
    <source>
        <dbReference type="ARBA" id="ARBA00022737"/>
    </source>
</evidence>
<dbReference type="SUPFAM" id="SSF52058">
    <property type="entry name" value="L domain-like"/>
    <property type="match status" value="1"/>
</dbReference>
<feature type="compositionally biased region" description="Pro residues" evidence="3">
    <location>
        <begin position="55"/>
        <end position="65"/>
    </location>
</feature>
<dbReference type="Gene3D" id="3.80.10.10">
    <property type="entry name" value="Ribonuclease Inhibitor"/>
    <property type="match status" value="3"/>
</dbReference>
<organism evidence="4 5">
    <name type="scientific">Seminavis robusta</name>
    <dbReference type="NCBI Taxonomy" id="568900"/>
    <lineage>
        <taxon>Eukaryota</taxon>
        <taxon>Sar</taxon>
        <taxon>Stramenopiles</taxon>
        <taxon>Ochrophyta</taxon>
        <taxon>Bacillariophyta</taxon>
        <taxon>Bacillariophyceae</taxon>
        <taxon>Bacillariophycidae</taxon>
        <taxon>Naviculales</taxon>
        <taxon>Naviculaceae</taxon>
        <taxon>Seminavis</taxon>
    </lineage>
</organism>
<protein>
    <submittedName>
        <fullName evidence="4">Receptor-like protein kinase</fullName>
    </submittedName>
</protein>
<keyword evidence="4" id="KW-0808">Transferase</keyword>
<dbReference type="InterPro" id="IPR032675">
    <property type="entry name" value="LRR_dom_sf"/>
</dbReference>
<dbReference type="AlphaFoldDB" id="A0A9N8H0W5"/>
<evidence type="ECO:0000313" key="5">
    <source>
        <dbReference type="Proteomes" id="UP001153069"/>
    </source>
</evidence>
<keyword evidence="5" id="KW-1185">Reference proteome</keyword>
<keyword evidence="4" id="KW-0675">Receptor</keyword>
<dbReference type="EMBL" id="CAICTM010000007">
    <property type="protein sequence ID" value="CAB9496616.1"/>
    <property type="molecule type" value="Genomic_DNA"/>
</dbReference>
<evidence type="ECO:0000256" key="3">
    <source>
        <dbReference type="SAM" id="MobiDB-lite"/>
    </source>
</evidence>
<feature type="region of interest" description="Disordered" evidence="3">
    <location>
        <begin position="144"/>
        <end position="174"/>
    </location>
</feature>
<proteinExistence type="predicted"/>
<dbReference type="InterPro" id="IPR003591">
    <property type="entry name" value="Leu-rich_rpt_typical-subtyp"/>
</dbReference>
<keyword evidence="1" id="KW-0433">Leucine-rich repeat</keyword>
<feature type="compositionally biased region" description="Polar residues" evidence="3">
    <location>
        <begin position="144"/>
        <end position="156"/>
    </location>
</feature>
<feature type="compositionally biased region" description="Low complexity" evidence="3">
    <location>
        <begin position="23"/>
        <end position="32"/>
    </location>
</feature>
<dbReference type="Proteomes" id="UP001153069">
    <property type="component" value="Unassembled WGS sequence"/>
</dbReference>
<dbReference type="Pfam" id="PF00560">
    <property type="entry name" value="LRR_1"/>
    <property type="match status" value="2"/>
</dbReference>
<reference evidence="4" key="1">
    <citation type="submission" date="2020-06" db="EMBL/GenBank/DDBJ databases">
        <authorList>
            <consortium name="Plant Systems Biology data submission"/>
        </authorList>
    </citation>
    <scope>NUCLEOTIDE SEQUENCE</scope>
    <source>
        <strain evidence="4">D6</strain>
    </source>
</reference>
<comment type="caution">
    <text evidence="4">The sequence shown here is derived from an EMBL/GenBank/DDBJ whole genome shotgun (WGS) entry which is preliminary data.</text>
</comment>
<sequence>MDSSKSTINSKEEMNGSVNGQPVGLVGKLVLLEELDQRDREKSRLTVPDAHGTPQPQPQPQPQQPRPVTSKRNDPDTASKAIGKTPEGRHPSLDMSESNNSLMGIIGKRLILAQEFPNAVTCPLDSASANTREASVLQLSVTNQNHRNSIGVSTARNPKKPEQPPRQDDVHTQQDQQVLIGALAVGGVGTGEEQDGSSGTSIPDLEQQDLVRDNHHDNHNAGLVEAETVDDLEQPKAIAIPTIDSTNTRHSITQKYQLRFAAVAPTTTRDTAAAPAIETALKVVFGRDYFQHVEETGKGNDDNLAEFLLETRQRAFDWIVNQDPMQLEYDSPNLVQRFVLVLFYYQTTRHQPWKECNPPEATQESAMSGFCYESHQSSGKLVTTIWGDQWLSASHECHWAGISCETVQSVDKTVVELYLYSNDLNGPLPREITRLSLLRNLRLHNNMLTGALPTKLFSKKAGFALETLVLYQNRFSGTIPIEWVASLLEGNGKLTILDLNMNTLTGSIPSELGLLPLKRLILTSNTLTGSIPHELLNLTSLERLFLGENDLTGTLPSEIGQLTNLEYLYLNYNNISGSLPSEIGLLSQLVELSLSNTNMRGAIPEEIHSGLANLGALSLDGCNFTGTISPSLGLLTDLKKLHVSNNHFHGTIPSEIEALTLLRELQVNGNDLSGTVPVSFCTTRYAGEIGSKVVADCLPNTETGIPAIQCPSDCCTSCCDDTGVCLAN</sequence>
<dbReference type="GO" id="GO:0016301">
    <property type="term" value="F:kinase activity"/>
    <property type="evidence" value="ECO:0007669"/>
    <property type="project" value="UniProtKB-KW"/>
</dbReference>
<name>A0A9N8H0W5_9STRA</name>
<feature type="compositionally biased region" description="Basic and acidic residues" evidence="3">
    <location>
        <begin position="159"/>
        <end position="172"/>
    </location>
</feature>
<dbReference type="FunFam" id="3.80.10.10:FF:000041">
    <property type="entry name" value="LRR receptor-like serine/threonine-protein kinase ERECTA"/>
    <property type="match status" value="2"/>
</dbReference>
<gene>
    <name evidence="4" type="ORF">SEMRO_7_G005860.1</name>
</gene>